<dbReference type="EMBL" id="JABEBT010000242">
    <property type="protein sequence ID" value="KAF7623474.1"/>
    <property type="molecule type" value="Genomic_DNA"/>
</dbReference>
<reference evidence="1" key="1">
    <citation type="journal article" date="2020" name="Ecol. Evol.">
        <title>Genome structure and content of the rice root-knot nematode (Meloidogyne graminicola).</title>
        <authorList>
            <person name="Phan N.T."/>
            <person name="Danchin E.G.J."/>
            <person name="Klopp C."/>
            <person name="Perfus-Barbeoch L."/>
            <person name="Kozlowski D.K."/>
            <person name="Koutsovoulos G.D."/>
            <person name="Lopez-Roques C."/>
            <person name="Bouchez O."/>
            <person name="Zahm M."/>
            <person name="Besnard G."/>
            <person name="Bellafiore S."/>
        </authorList>
    </citation>
    <scope>NUCLEOTIDE SEQUENCE</scope>
    <source>
        <strain evidence="1">VN-18</strain>
    </source>
</reference>
<name>A0A8S9ZB69_9BILA</name>
<sequence length="68" mass="8086">MDAHCEWLERKTNISCKSTKSLMLPQKCLEEEEGYILSNQQQHFLEETKETKKEKTWFQSVKGFLGFD</sequence>
<proteinExistence type="predicted"/>
<dbReference type="AlphaFoldDB" id="A0A8S9ZB69"/>
<organism evidence="1 2">
    <name type="scientific">Meloidogyne graminicola</name>
    <dbReference type="NCBI Taxonomy" id="189291"/>
    <lineage>
        <taxon>Eukaryota</taxon>
        <taxon>Metazoa</taxon>
        <taxon>Ecdysozoa</taxon>
        <taxon>Nematoda</taxon>
        <taxon>Chromadorea</taxon>
        <taxon>Rhabditida</taxon>
        <taxon>Tylenchina</taxon>
        <taxon>Tylenchomorpha</taxon>
        <taxon>Tylenchoidea</taxon>
        <taxon>Meloidogynidae</taxon>
        <taxon>Meloidogyninae</taxon>
        <taxon>Meloidogyne</taxon>
    </lineage>
</organism>
<comment type="caution">
    <text evidence="1">The sequence shown here is derived from an EMBL/GenBank/DDBJ whole genome shotgun (WGS) entry which is preliminary data.</text>
</comment>
<protein>
    <submittedName>
        <fullName evidence="1">Uncharacterized protein</fullName>
    </submittedName>
</protein>
<gene>
    <name evidence="1" type="ORF">Mgra_00010221</name>
</gene>
<accession>A0A8S9ZB69</accession>
<dbReference type="Proteomes" id="UP000605970">
    <property type="component" value="Unassembled WGS sequence"/>
</dbReference>
<keyword evidence="2" id="KW-1185">Reference proteome</keyword>
<evidence type="ECO:0000313" key="1">
    <source>
        <dbReference type="EMBL" id="KAF7623474.1"/>
    </source>
</evidence>
<evidence type="ECO:0000313" key="2">
    <source>
        <dbReference type="Proteomes" id="UP000605970"/>
    </source>
</evidence>